<dbReference type="Gene3D" id="3.10.180.10">
    <property type="entry name" value="2,3-Dihydroxybiphenyl 1,2-Dioxygenase, domain 1"/>
    <property type="match status" value="2"/>
</dbReference>
<dbReference type="CDD" id="cd07247">
    <property type="entry name" value="SgaA_N_like"/>
    <property type="match status" value="2"/>
</dbReference>
<dbReference type="InterPro" id="IPR029068">
    <property type="entry name" value="Glyas_Bleomycin-R_OHBP_Dase"/>
</dbReference>
<dbReference type="SUPFAM" id="SSF54593">
    <property type="entry name" value="Glyoxalase/Bleomycin resistance protein/Dihydroxybiphenyl dioxygenase"/>
    <property type="match status" value="2"/>
</dbReference>
<gene>
    <name evidence="2" type="ORF">JGS22_012535</name>
</gene>
<dbReference type="Pfam" id="PF00903">
    <property type="entry name" value="Glyoxalase"/>
    <property type="match status" value="1"/>
</dbReference>
<protein>
    <submittedName>
        <fullName evidence="2">VOC family protein</fullName>
    </submittedName>
</protein>
<proteinExistence type="predicted"/>
<evidence type="ECO:0000259" key="1">
    <source>
        <dbReference type="PROSITE" id="PS51819"/>
    </source>
</evidence>
<dbReference type="EMBL" id="JAELVF020000001">
    <property type="protein sequence ID" value="MBU7598419.1"/>
    <property type="molecule type" value="Genomic_DNA"/>
</dbReference>
<dbReference type="PANTHER" id="PTHR33993:SF10">
    <property type="entry name" value="CONSERVED PROTEIN"/>
    <property type="match status" value="1"/>
</dbReference>
<evidence type="ECO:0000313" key="3">
    <source>
        <dbReference type="Proteomes" id="UP000694501"/>
    </source>
</evidence>
<name>A0A949JLI8_9ACTN</name>
<dbReference type="InterPro" id="IPR037523">
    <property type="entry name" value="VOC_core"/>
</dbReference>
<dbReference type="PANTHER" id="PTHR33993">
    <property type="entry name" value="GLYOXALASE-RELATED"/>
    <property type="match status" value="1"/>
</dbReference>
<dbReference type="InterPro" id="IPR004360">
    <property type="entry name" value="Glyas_Fos-R_dOase_dom"/>
</dbReference>
<reference evidence="2" key="1">
    <citation type="submission" date="2021-06" db="EMBL/GenBank/DDBJ databases">
        <title>Sequencing of actinobacteria type strains.</title>
        <authorList>
            <person name="Nguyen G.-S."/>
            <person name="Wentzel A."/>
        </authorList>
    </citation>
    <scope>NUCLEOTIDE SEQUENCE</scope>
    <source>
        <strain evidence="2">P38-E01</strain>
    </source>
</reference>
<dbReference type="PROSITE" id="PS51819">
    <property type="entry name" value="VOC"/>
    <property type="match status" value="1"/>
</dbReference>
<feature type="domain" description="VOC" evidence="1">
    <location>
        <begin position="8"/>
        <end position="123"/>
    </location>
</feature>
<comment type="caution">
    <text evidence="2">The sequence shown here is derived from an EMBL/GenBank/DDBJ whole genome shotgun (WGS) entry which is preliminary data.</text>
</comment>
<dbReference type="InterPro" id="IPR052164">
    <property type="entry name" value="Anthracycline_SecMetBiosynth"/>
</dbReference>
<sequence>MAETAVGVPCWADVMLPDLAAGKRFYGALFGWTFDEDAEGADSYAPALLDGACAAALGQKTDGRMPTSWTQYLAAPDAVETAERIRAAGGVVITEPLEVGTAPAGILGIAADPGGAVFGFWQPRSFGGFEVRSRTGAYVWTEVYVREKHRVDAFYREVFGYGTADISEEGFDFLLWAPEGEAPDESNAVGGRCMITDAFAEEMPPHFLTYFMVEDCEQTVLLAQELGGRAVFPVENSQYGRFAVIADDQGATFAVLDPAPSGRES</sequence>
<dbReference type="RefSeq" id="WP_211042743.1">
    <property type="nucleotide sequence ID" value="NZ_JAELVF020000001.1"/>
</dbReference>
<evidence type="ECO:0000313" key="2">
    <source>
        <dbReference type="EMBL" id="MBU7598419.1"/>
    </source>
</evidence>
<accession>A0A949JLI8</accession>
<keyword evidence="3" id="KW-1185">Reference proteome</keyword>
<dbReference type="AlphaFoldDB" id="A0A949JLI8"/>
<organism evidence="2 3">
    <name type="scientific">Streptomyces tardus</name>
    <dbReference type="NCBI Taxonomy" id="2780544"/>
    <lineage>
        <taxon>Bacteria</taxon>
        <taxon>Bacillati</taxon>
        <taxon>Actinomycetota</taxon>
        <taxon>Actinomycetes</taxon>
        <taxon>Kitasatosporales</taxon>
        <taxon>Streptomycetaceae</taxon>
        <taxon>Streptomyces</taxon>
    </lineage>
</organism>
<dbReference type="Proteomes" id="UP000694501">
    <property type="component" value="Unassembled WGS sequence"/>
</dbReference>